<dbReference type="OrthoDB" id="3638804at2"/>
<protein>
    <submittedName>
        <fullName evidence="3">Uncharacterized protein</fullName>
    </submittedName>
</protein>
<evidence type="ECO:0000256" key="1">
    <source>
        <dbReference type="SAM" id="MobiDB-lite"/>
    </source>
</evidence>
<dbReference type="EMBL" id="VDFW01000006">
    <property type="protein sequence ID" value="TNC27467.1"/>
    <property type="molecule type" value="Genomic_DNA"/>
</dbReference>
<feature type="signal peptide" evidence="2">
    <location>
        <begin position="1"/>
        <end position="19"/>
    </location>
</feature>
<proteinExistence type="predicted"/>
<dbReference type="AlphaFoldDB" id="A0A5C4M4B4"/>
<keyword evidence="2" id="KW-0732">Signal</keyword>
<dbReference type="Proteomes" id="UP000305546">
    <property type="component" value="Unassembled WGS sequence"/>
</dbReference>
<reference evidence="3 4" key="1">
    <citation type="submission" date="2019-06" db="EMBL/GenBank/DDBJ databases">
        <title>Amycolatopsis alkalitolerans sp. nov., isolated from Gastrodia elata Blume.</title>
        <authorList>
            <person name="Narsing Rao M.P."/>
            <person name="Li W.J."/>
        </authorList>
    </citation>
    <scope>NUCLEOTIDE SEQUENCE [LARGE SCALE GENOMIC DNA]</scope>
    <source>
        <strain evidence="3 4">SYSUP0005</strain>
    </source>
</reference>
<accession>A0A5C4M4B4</accession>
<evidence type="ECO:0000313" key="3">
    <source>
        <dbReference type="EMBL" id="TNC27467.1"/>
    </source>
</evidence>
<name>A0A5C4M4B4_9PSEU</name>
<organism evidence="3 4">
    <name type="scientific">Amycolatopsis alkalitolerans</name>
    <dbReference type="NCBI Taxonomy" id="2547244"/>
    <lineage>
        <taxon>Bacteria</taxon>
        <taxon>Bacillati</taxon>
        <taxon>Actinomycetota</taxon>
        <taxon>Actinomycetes</taxon>
        <taxon>Pseudonocardiales</taxon>
        <taxon>Pseudonocardiaceae</taxon>
        <taxon>Amycolatopsis</taxon>
    </lineage>
</organism>
<feature type="compositionally biased region" description="Pro residues" evidence="1">
    <location>
        <begin position="42"/>
        <end position="74"/>
    </location>
</feature>
<comment type="caution">
    <text evidence="3">The sequence shown here is derived from an EMBL/GenBank/DDBJ whole genome shotgun (WGS) entry which is preliminary data.</text>
</comment>
<sequence length="135" mass="12744">MAAAAGVLALGAAGSPALAATNTAHEASGAVQFDPRCGCFPAPQPAPEKPAPAPEKPAPAPEQPAPAPEQPAPSEPGTGGIGCPAVVPDNSTGADYVNAWNQSGTCLGAGAAGLISSAWAGAIPSIIQGATGSVG</sequence>
<feature type="region of interest" description="Disordered" evidence="1">
    <location>
        <begin position="33"/>
        <end position="86"/>
    </location>
</feature>
<evidence type="ECO:0000313" key="4">
    <source>
        <dbReference type="Proteomes" id="UP000305546"/>
    </source>
</evidence>
<feature type="chain" id="PRO_5022698413" evidence="2">
    <location>
        <begin position="20"/>
        <end position="135"/>
    </location>
</feature>
<gene>
    <name evidence="3" type="ORF">FG385_09140</name>
</gene>
<keyword evidence="4" id="KW-1185">Reference proteome</keyword>
<evidence type="ECO:0000256" key="2">
    <source>
        <dbReference type="SAM" id="SignalP"/>
    </source>
</evidence>